<gene>
    <name evidence="2" type="ORF">GETHLI_04240</name>
</gene>
<name>A0ABQ5QB38_9BACT</name>
<organism evidence="2 3">
    <name type="scientific">Geothrix limicola</name>
    <dbReference type="NCBI Taxonomy" id="2927978"/>
    <lineage>
        <taxon>Bacteria</taxon>
        <taxon>Pseudomonadati</taxon>
        <taxon>Acidobacteriota</taxon>
        <taxon>Holophagae</taxon>
        <taxon>Holophagales</taxon>
        <taxon>Holophagaceae</taxon>
        <taxon>Geothrix</taxon>
    </lineage>
</organism>
<evidence type="ECO:0000256" key="1">
    <source>
        <dbReference type="SAM" id="MobiDB-lite"/>
    </source>
</evidence>
<evidence type="ECO:0000313" key="3">
    <source>
        <dbReference type="Proteomes" id="UP001165069"/>
    </source>
</evidence>
<protein>
    <submittedName>
        <fullName evidence="2">Uncharacterized protein</fullName>
    </submittedName>
</protein>
<proteinExistence type="predicted"/>
<feature type="region of interest" description="Disordered" evidence="1">
    <location>
        <begin position="1"/>
        <end position="50"/>
    </location>
</feature>
<comment type="caution">
    <text evidence="2">The sequence shown here is derived from an EMBL/GenBank/DDBJ whole genome shotgun (WGS) entry which is preliminary data.</text>
</comment>
<reference evidence="2 3" key="1">
    <citation type="journal article" date="2023" name="Antonie Van Leeuwenhoek">
        <title>Mesoterricola silvestris gen. nov., sp. nov., Mesoterricola sediminis sp. nov., Geothrix oryzae sp. nov., Geothrix edaphica sp. nov., Geothrix rubra sp. nov., and Geothrix limicola sp. nov., six novel members of Acidobacteriota isolated from soils.</title>
        <authorList>
            <person name="Itoh H."/>
            <person name="Sugisawa Y."/>
            <person name="Mise K."/>
            <person name="Xu Z."/>
            <person name="Kuniyasu M."/>
            <person name="Ushijima N."/>
            <person name="Kawano K."/>
            <person name="Kobayashi E."/>
            <person name="Shiratori Y."/>
            <person name="Masuda Y."/>
            <person name="Senoo K."/>
        </authorList>
    </citation>
    <scope>NUCLEOTIDE SEQUENCE [LARGE SCALE GENOMIC DNA]</scope>
    <source>
        <strain evidence="2 3">Red804</strain>
    </source>
</reference>
<dbReference type="RefSeq" id="WP_285569652.1">
    <property type="nucleotide sequence ID" value="NZ_BSDE01000001.1"/>
</dbReference>
<sequence>MNSRLSFRKESIQRSSSASESLHQAQKAQGLKAAREQKPFSFTTVLTTQG</sequence>
<feature type="compositionally biased region" description="Polar residues" evidence="1">
    <location>
        <begin position="40"/>
        <end position="50"/>
    </location>
</feature>
<evidence type="ECO:0000313" key="2">
    <source>
        <dbReference type="EMBL" id="GLH71922.1"/>
    </source>
</evidence>
<dbReference type="Proteomes" id="UP001165069">
    <property type="component" value="Unassembled WGS sequence"/>
</dbReference>
<dbReference type="EMBL" id="BSDE01000001">
    <property type="protein sequence ID" value="GLH71922.1"/>
    <property type="molecule type" value="Genomic_DNA"/>
</dbReference>
<accession>A0ABQ5QB38</accession>
<keyword evidence="3" id="KW-1185">Reference proteome</keyword>